<accession>A0ABP7L6D8</accession>
<evidence type="ECO:0000256" key="4">
    <source>
        <dbReference type="ARBA" id="ARBA00022801"/>
    </source>
</evidence>
<dbReference type="RefSeq" id="WP_344701283.1">
    <property type="nucleotide sequence ID" value="NZ_BAAAZT010000009.1"/>
</dbReference>
<evidence type="ECO:0000256" key="9">
    <source>
        <dbReference type="ARBA" id="ARBA00023316"/>
    </source>
</evidence>
<dbReference type="PANTHER" id="PTHR30480:SF13">
    <property type="entry name" value="BETA-HEXOSAMINIDASE"/>
    <property type="match status" value="1"/>
</dbReference>
<dbReference type="EC" id="3.2.1.52" evidence="10"/>
<dbReference type="InterPro" id="IPR017853">
    <property type="entry name" value="GH"/>
</dbReference>
<comment type="similarity">
    <text evidence="10">Belongs to the glycosyl hydrolase 3 family. NagZ subfamily.</text>
</comment>
<comment type="pathway">
    <text evidence="10">Cell wall biogenesis; peptidoglycan recycling.</text>
</comment>
<keyword evidence="3 10" id="KW-0132">Cell division</keyword>
<feature type="binding site" evidence="10">
    <location>
        <position position="139"/>
    </location>
    <ligand>
        <name>substrate</name>
    </ligand>
</feature>
<dbReference type="InterPro" id="IPR022956">
    <property type="entry name" value="Beta_hexosaminidase_bac"/>
</dbReference>
<keyword evidence="2 10" id="KW-0963">Cytoplasm</keyword>
<dbReference type="EMBL" id="BAAAZT010000009">
    <property type="protein sequence ID" value="GAA3894018.1"/>
    <property type="molecule type" value="Genomic_DNA"/>
</dbReference>
<gene>
    <name evidence="10 12" type="primary">nagZ</name>
    <name evidence="12" type="ORF">GCM10022228_01380</name>
</gene>
<comment type="catalytic activity">
    <reaction evidence="1 10">
        <text>Hydrolysis of terminal non-reducing N-acetyl-D-hexosamine residues in N-acetyl-beta-D-hexosaminides.</text>
        <dbReference type="EC" id="3.2.1.52"/>
    </reaction>
</comment>
<name>A0ABP7L6D8_9GAMM</name>
<keyword evidence="6 10" id="KW-0573">Peptidoglycan synthesis</keyword>
<evidence type="ECO:0000256" key="8">
    <source>
        <dbReference type="ARBA" id="ARBA00023306"/>
    </source>
</evidence>
<evidence type="ECO:0000313" key="12">
    <source>
        <dbReference type="EMBL" id="GAA3894018.1"/>
    </source>
</evidence>
<evidence type="ECO:0000256" key="3">
    <source>
        <dbReference type="ARBA" id="ARBA00022618"/>
    </source>
</evidence>
<reference evidence="13" key="1">
    <citation type="journal article" date="2019" name="Int. J. Syst. Evol. Microbiol.">
        <title>The Global Catalogue of Microorganisms (GCM) 10K type strain sequencing project: providing services to taxonomists for standard genome sequencing and annotation.</title>
        <authorList>
            <consortium name="The Broad Institute Genomics Platform"/>
            <consortium name="The Broad Institute Genome Sequencing Center for Infectious Disease"/>
            <person name="Wu L."/>
            <person name="Ma J."/>
        </authorList>
    </citation>
    <scope>NUCLEOTIDE SEQUENCE [LARGE SCALE GENOMIC DNA]</scope>
    <source>
        <strain evidence="13">JCM 16914</strain>
    </source>
</reference>
<comment type="subcellular location">
    <subcellularLocation>
        <location evidence="10">Cytoplasm</location>
    </subcellularLocation>
</comment>
<evidence type="ECO:0000256" key="2">
    <source>
        <dbReference type="ARBA" id="ARBA00022490"/>
    </source>
</evidence>
<dbReference type="InterPro" id="IPR036962">
    <property type="entry name" value="Glyco_hydro_3_N_sf"/>
</dbReference>
<keyword evidence="8 10" id="KW-0131">Cell cycle</keyword>
<keyword evidence="9 10" id="KW-0961">Cell wall biogenesis/degradation</keyword>
<sequence length="342" mass="36272">MTQPLGPVMLDLEGPSLGAGEVRRLRDPAVGGVILFARNVESADQVSRLCSAIRRQRPELLIAVDQEGGRVQRIRQGVTRLPPMAKLGEYFAAAPPEGLALTRDVGWLLGMEMAACGLDMTFAPVLDVDIGLSSVIGDRSFASDPHAVAALGEAFIIGLHEAGMAAVGKHFPGHGGVVADSHRELPVDTRSLAELKARDLVPFTRLAGTLDGVMPAHVVYSTFDRRPAGFSPGWLGMLRESLGFKGCIFSDDLSMAGASEAGGPAARSEAALSAGCDMLLVCNDPEAASEVAAACSGRQTRRPGKLRYGRARPELDALPALNRWRRTHARLEALSDPRPKAV</sequence>
<feature type="active site" description="Proton donor/acceptor" evidence="10">
    <location>
        <position position="182"/>
    </location>
</feature>
<comment type="function">
    <text evidence="10">Plays a role in peptidoglycan recycling by cleaving the terminal beta-1,4-linked N-acetylglucosamine (GlcNAc) from peptide-linked peptidoglycan fragments, giving rise to free GlcNAc, anhydro-N-acetylmuramic acid and anhydro-N-acetylmuramic acid-linked peptides.</text>
</comment>
<evidence type="ECO:0000256" key="7">
    <source>
        <dbReference type="ARBA" id="ARBA00023295"/>
    </source>
</evidence>
<dbReference type="InterPro" id="IPR050226">
    <property type="entry name" value="NagZ_Beta-hexosaminidase"/>
</dbReference>
<dbReference type="Proteomes" id="UP001500133">
    <property type="component" value="Unassembled WGS sequence"/>
</dbReference>
<feature type="site" description="Important for catalytic activity" evidence="10">
    <location>
        <position position="180"/>
    </location>
</feature>
<keyword evidence="7 10" id="KW-0326">Glycosidase</keyword>
<evidence type="ECO:0000256" key="10">
    <source>
        <dbReference type="HAMAP-Rule" id="MF_00364"/>
    </source>
</evidence>
<dbReference type="PANTHER" id="PTHR30480">
    <property type="entry name" value="BETA-HEXOSAMINIDASE-RELATED"/>
    <property type="match status" value="1"/>
</dbReference>
<protein>
    <recommendedName>
        <fullName evidence="10">Beta-hexosaminidase</fullName>
        <ecNumber evidence="10">3.2.1.52</ecNumber>
    </recommendedName>
    <alternativeName>
        <fullName evidence="10">Beta-N-acetylhexosaminidase</fullName>
    </alternativeName>
    <alternativeName>
        <fullName evidence="10">N-acetyl-beta-glucosaminidase</fullName>
    </alternativeName>
</protein>
<dbReference type="InterPro" id="IPR001764">
    <property type="entry name" value="Glyco_hydro_3_N"/>
</dbReference>
<evidence type="ECO:0000256" key="5">
    <source>
        <dbReference type="ARBA" id="ARBA00022960"/>
    </source>
</evidence>
<dbReference type="Gene3D" id="3.20.20.300">
    <property type="entry name" value="Glycoside hydrolase, family 3, N-terminal domain"/>
    <property type="match status" value="1"/>
</dbReference>
<feature type="domain" description="Glycoside hydrolase family 3 N-terminal" evidence="11">
    <location>
        <begin position="23"/>
        <end position="286"/>
    </location>
</feature>
<keyword evidence="5 10" id="KW-0133">Cell shape</keyword>
<feature type="binding site" evidence="10">
    <location>
        <position position="65"/>
    </location>
    <ligand>
        <name>substrate</name>
    </ligand>
</feature>
<feature type="active site" description="Nucleophile" evidence="10">
    <location>
        <position position="251"/>
    </location>
</feature>
<feature type="binding site" evidence="10">
    <location>
        <begin position="169"/>
        <end position="170"/>
    </location>
    <ligand>
        <name>substrate</name>
    </ligand>
</feature>
<dbReference type="SUPFAM" id="SSF51445">
    <property type="entry name" value="(Trans)glycosidases"/>
    <property type="match status" value="1"/>
</dbReference>
<dbReference type="HAMAP" id="MF_00364">
    <property type="entry name" value="NagZ"/>
    <property type="match status" value="1"/>
</dbReference>
<evidence type="ECO:0000256" key="6">
    <source>
        <dbReference type="ARBA" id="ARBA00022984"/>
    </source>
</evidence>
<comment type="caution">
    <text evidence="12">The sequence shown here is derived from an EMBL/GenBank/DDBJ whole genome shotgun (WGS) entry which is preliminary data.</text>
</comment>
<organism evidence="12 13">
    <name type="scientific">Halomonas cibimaris</name>
    <dbReference type="NCBI Taxonomy" id="657012"/>
    <lineage>
        <taxon>Bacteria</taxon>
        <taxon>Pseudomonadati</taxon>
        <taxon>Pseudomonadota</taxon>
        <taxon>Gammaproteobacteria</taxon>
        <taxon>Oceanospirillales</taxon>
        <taxon>Halomonadaceae</taxon>
        <taxon>Halomonas</taxon>
    </lineage>
</organism>
<feature type="binding site" evidence="10">
    <location>
        <position position="73"/>
    </location>
    <ligand>
        <name>substrate</name>
    </ligand>
</feature>
<keyword evidence="13" id="KW-1185">Reference proteome</keyword>
<dbReference type="Pfam" id="PF00933">
    <property type="entry name" value="Glyco_hydro_3"/>
    <property type="match status" value="1"/>
</dbReference>
<evidence type="ECO:0000259" key="11">
    <source>
        <dbReference type="Pfam" id="PF00933"/>
    </source>
</evidence>
<keyword evidence="4 10" id="KW-0378">Hydrolase</keyword>
<evidence type="ECO:0000313" key="13">
    <source>
        <dbReference type="Proteomes" id="UP001500133"/>
    </source>
</evidence>
<proteinExistence type="inferred from homology"/>
<dbReference type="NCBIfam" id="NF003740">
    <property type="entry name" value="PRK05337.1"/>
    <property type="match status" value="1"/>
</dbReference>
<evidence type="ECO:0000256" key="1">
    <source>
        <dbReference type="ARBA" id="ARBA00001231"/>
    </source>
</evidence>